<keyword evidence="1" id="KW-0547">Nucleotide-binding</keyword>
<accession>A0A2J8MCW1</accession>
<evidence type="ECO:0000313" key="6">
    <source>
        <dbReference type="Proteomes" id="UP000236370"/>
    </source>
</evidence>
<keyword evidence="2" id="KW-0067">ATP-binding</keyword>
<evidence type="ECO:0000256" key="1">
    <source>
        <dbReference type="ARBA" id="ARBA00022741"/>
    </source>
</evidence>
<name>A0A2J8MCW1_PANTR</name>
<sequence>MEHVTEGSWESLPVPLHPQVLGALRELGFPYMTPVQGFGSHL</sequence>
<dbReference type="SMR" id="A0A2J8MCW1"/>
<proteinExistence type="predicted"/>
<reference evidence="5 6" key="1">
    <citation type="submission" date="2017-12" db="EMBL/GenBank/DDBJ databases">
        <title>High-resolution comparative analysis of great ape genomes.</title>
        <authorList>
            <person name="Pollen A."/>
            <person name="Hastie A."/>
            <person name="Hormozdiari F."/>
            <person name="Dougherty M."/>
            <person name="Liu R."/>
            <person name="Chaisson M."/>
            <person name="Hoppe E."/>
            <person name="Hill C."/>
            <person name="Pang A."/>
            <person name="Hillier L."/>
            <person name="Baker C."/>
            <person name="Armstrong J."/>
            <person name="Shendure J."/>
            <person name="Paten B."/>
            <person name="Wilson R."/>
            <person name="Chao H."/>
            <person name="Schneider V."/>
            <person name="Ventura M."/>
            <person name="Kronenberg Z."/>
            <person name="Murali S."/>
            <person name="Gordon D."/>
            <person name="Cantsilieris S."/>
            <person name="Munson K."/>
            <person name="Nelson B."/>
            <person name="Raja A."/>
            <person name="Underwood J."/>
            <person name="Diekhans M."/>
            <person name="Fiddes I."/>
            <person name="Haussler D."/>
            <person name="Eichler E."/>
        </authorList>
    </citation>
    <scope>NUCLEOTIDE SEQUENCE [LARGE SCALE GENOMIC DNA]</scope>
    <source>
        <strain evidence="5">Yerkes chimp pedigree #C0471</strain>
    </source>
</reference>
<protein>
    <submittedName>
        <fullName evidence="5">DDX55 isoform 10</fullName>
    </submittedName>
</protein>
<feature type="short sequence motif" description="Q motif" evidence="3">
    <location>
        <begin position="9"/>
        <end position="37"/>
    </location>
</feature>
<evidence type="ECO:0000313" key="5">
    <source>
        <dbReference type="EMBL" id="PNI57320.1"/>
    </source>
</evidence>
<comment type="caution">
    <text evidence="5">The sequence shown here is derived from an EMBL/GenBank/DDBJ whole genome shotgun (WGS) entry which is preliminary data.</text>
</comment>
<organism evidence="5 6">
    <name type="scientific">Pan troglodytes</name>
    <name type="common">Chimpanzee</name>
    <dbReference type="NCBI Taxonomy" id="9598"/>
    <lineage>
        <taxon>Eukaryota</taxon>
        <taxon>Metazoa</taxon>
        <taxon>Chordata</taxon>
        <taxon>Craniata</taxon>
        <taxon>Vertebrata</taxon>
        <taxon>Euteleostomi</taxon>
        <taxon>Mammalia</taxon>
        <taxon>Eutheria</taxon>
        <taxon>Euarchontoglires</taxon>
        <taxon>Primates</taxon>
        <taxon>Haplorrhini</taxon>
        <taxon>Catarrhini</taxon>
        <taxon>Hominidae</taxon>
        <taxon>Pan</taxon>
    </lineage>
</organism>
<dbReference type="EMBL" id="NBAG03000260">
    <property type="protein sequence ID" value="PNI57320.1"/>
    <property type="molecule type" value="Genomic_DNA"/>
</dbReference>
<dbReference type="PROSITE" id="PS51195">
    <property type="entry name" value="Q_MOTIF"/>
    <property type="match status" value="1"/>
</dbReference>
<evidence type="ECO:0000256" key="2">
    <source>
        <dbReference type="ARBA" id="ARBA00022840"/>
    </source>
</evidence>
<evidence type="ECO:0000256" key="3">
    <source>
        <dbReference type="PROSITE-ProRule" id="PRU00552"/>
    </source>
</evidence>
<evidence type="ECO:0000259" key="4">
    <source>
        <dbReference type="PROSITE" id="PS51195"/>
    </source>
</evidence>
<dbReference type="AlphaFoldDB" id="A0A2J8MCW1"/>
<gene>
    <name evidence="5" type="ORF">CK820_G0021554</name>
</gene>
<dbReference type="GO" id="GO:0003724">
    <property type="term" value="F:RNA helicase activity"/>
    <property type="evidence" value="ECO:0007669"/>
    <property type="project" value="InterPro"/>
</dbReference>
<dbReference type="Proteomes" id="UP000236370">
    <property type="component" value="Unassembled WGS sequence"/>
</dbReference>
<dbReference type="InterPro" id="IPR014014">
    <property type="entry name" value="RNA_helicase_DEAD_Q_motif"/>
</dbReference>
<feature type="domain" description="DEAD-box RNA helicase Q" evidence="4">
    <location>
        <begin position="9"/>
        <end position="37"/>
    </location>
</feature>
<dbReference type="GO" id="GO:0005524">
    <property type="term" value="F:ATP binding"/>
    <property type="evidence" value="ECO:0007669"/>
    <property type="project" value="UniProtKB-KW"/>
</dbReference>